<proteinExistence type="predicted"/>
<name>A0A6J6FBT1_9ZZZZ</name>
<sequence length="547" mass="58939">MQTDRGFVENVQSAHQPGTDLAREADALRLTSGQGAGRPRQGEVVESHVQKEAEPRVDLLHDAFGDDAITIRQHQSGQERSRIGDGHLAHLGDVLVVDGDGQRAGLQAHAGAGETRNQAHVALVLFPAPVALGPFVTPLDPRNDAFERGVELSCPSVTVLELHRDVPGKTVQHDLLRLRRKFAPRLVQVDSVVTRDGLEDALEEPGGRTAPRGDRTLTEGQIGIGDHQFGVHFESGPETVTGLAGTERRIEREVAGRGLLERQTARGTGQVLTERETLVLGALVADDLDRRHTICQPKGRLETVGQATFDSILAHESVDDHVDRVLLVTGQLGVPLQELHDVDDLTVDSGAHETLSGQIVQKGLVLTFTSPHNRGEHLETRPVSERQHPVHDLLRRLPGQPGSVGGAMLSTDARVEQAQVVVHLGDGSHGGTGVATSGLLVDRDGGRQTLDHVHVGFVHLAEELARVGAQGLDVPTLPFGVDRVEGQRRLPAPRETGEHDHLVARQIDADVLQIVLASTTNHQTIGHDRRLPIALHRLSTGIAHLPS</sequence>
<organism evidence="2">
    <name type="scientific">freshwater metagenome</name>
    <dbReference type="NCBI Taxonomy" id="449393"/>
    <lineage>
        <taxon>unclassified sequences</taxon>
        <taxon>metagenomes</taxon>
        <taxon>ecological metagenomes</taxon>
    </lineage>
</organism>
<protein>
    <submittedName>
        <fullName evidence="2">Unannotated protein</fullName>
    </submittedName>
</protein>
<gene>
    <name evidence="2" type="ORF">UFOPK1722_01374</name>
</gene>
<evidence type="ECO:0000256" key="1">
    <source>
        <dbReference type="SAM" id="MobiDB-lite"/>
    </source>
</evidence>
<dbReference type="EMBL" id="CAEZTS010000132">
    <property type="protein sequence ID" value="CAB4586276.1"/>
    <property type="molecule type" value="Genomic_DNA"/>
</dbReference>
<dbReference type="AlphaFoldDB" id="A0A6J6FBT1"/>
<dbReference type="AntiFam" id="ANF00159">
    <property type="entry name" value="Shadow ORF (opposite uvrA)"/>
</dbReference>
<accession>A0A6J6FBT1</accession>
<feature type="region of interest" description="Disordered" evidence="1">
    <location>
        <begin position="1"/>
        <end position="22"/>
    </location>
</feature>
<reference evidence="2" key="1">
    <citation type="submission" date="2020-05" db="EMBL/GenBank/DDBJ databases">
        <authorList>
            <person name="Chiriac C."/>
            <person name="Salcher M."/>
            <person name="Ghai R."/>
            <person name="Kavagutti S V."/>
        </authorList>
    </citation>
    <scope>NUCLEOTIDE SEQUENCE</scope>
</reference>
<evidence type="ECO:0000313" key="2">
    <source>
        <dbReference type="EMBL" id="CAB4586276.1"/>
    </source>
</evidence>